<keyword evidence="8" id="KW-1185">Reference proteome</keyword>
<dbReference type="Pfam" id="PF17854">
    <property type="entry name" value="FtsK_alpha"/>
    <property type="match status" value="1"/>
</dbReference>
<dbReference type="Gene3D" id="3.40.50.300">
    <property type="entry name" value="P-loop containing nucleotide triphosphate hydrolases"/>
    <property type="match status" value="1"/>
</dbReference>
<dbReference type="SUPFAM" id="SSF52540">
    <property type="entry name" value="P-loop containing nucleoside triphosphate hydrolases"/>
    <property type="match status" value="1"/>
</dbReference>
<sequence length="341" mass="37018">MRCGGATVNVQDALAEFGIRAELAGVTEGPQVIRYALKLAPGTRVAAFKGLTEDVQRALGVDSVRLLSQIPGTSYVGVEVPRAERQVIPLSEVAVHDRYGVTLGVGVDVDGNTVLMDLADLPHLLVAGTTNSGKSSFLNCALCQLVKRKDVALFLIDPKRVEFAPYRERAHSVSTDVFEATAALRQVTRLMDQRYERLEAAGYRNISEYNAAQIARTEPIWPRLVVVVDELADLMMDAKKVIEPLLVRLAQLGRAAGVHLILATQRPEAKVLTGLIRANVPSRLVFTVANHTDSGVALDRTGAQNLTGRGDALFRPVGSREPVRLQVAWASDADVREAVRQ</sequence>
<dbReference type="PROSITE" id="PS50901">
    <property type="entry name" value="FTSK"/>
    <property type="match status" value="1"/>
</dbReference>
<evidence type="ECO:0000313" key="8">
    <source>
        <dbReference type="Proteomes" id="UP001500635"/>
    </source>
</evidence>
<name>A0ABP8JJD3_9ACTN</name>
<evidence type="ECO:0000256" key="1">
    <source>
        <dbReference type="ARBA" id="ARBA00006474"/>
    </source>
</evidence>
<dbReference type="EMBL" id="BAABFR010000026">
    <property type="protein sequence ID" value="GAA4391787.1"/>
    <property type="molecule type" value="Genomic_DNA"/>
</dbReference>
<dbReference type="CDD" id="cd01127">
    <property type="entry name" value="TrwB_TraG_TraD_VirD4"/>
    <property type="match status" value="1"/>
</dbReference>
<dbReference type="InterPro" id="IPR041027">
    <property type="entry name" value="FtsK_alpha"/>
</dbReference>
<evidence type="ECO:0000256" key="5">
    <source>
        <dbReference type="PROSITE-ProRule" id="PRU00289"/>
    </source>
</evidence>
<feature type="domain" description="FtsK" evidence="6">
    <location>
        <begin position="111"/>
        <end position="295"/>
    </location>
</feature>
<evidence type="ECO:0000256" key="4">
    <source>
        <dbReference type="ARBA" id="ARBA00023125"/>
    </source>
</evidence>
<keyword evidence="2 5" id="KW-0547">Nucleotide-binding</keyword>
<evidence type="ECO:0000259" key="6">
    <source>
        <dbReference type="PROSITE" id="PS50901"/>
    </source>
</evidence>
<dbReference type="InterPro" id="IPR002543">
    <property type="entry name" value="FtsK_dom"/>
</dbReference>
<comment type="similarity">
    <text evidence="1">Belongs to the FtsK/SpoIIIE/SftA family.</text>
</comment>
<dbReference type="InterPro" id="IPR027417">
    <property type="entry name" value="P-loop_NTPase"/>
</dbReference>
<organism evidence="7 8">
    <name type="scientific">Tsukamurella soli</name>
    <dbReference type="NCBI Taxonomy" id="644556"/>
    <lineage>
        <taxon>Bacteria</taxon>
        <taxon>Bacillati</taxon>
        <taxon>Actinomycetota</taxon>
        <taxon>Actinomycetes</taxon>
        <taxon>Mycobacteriales</taxon>
        <taxon>Tsukamurellaceae</taxon>
        <taxon>Tsukamurella</taxon>
    </lineage>
</organism>
<comment type="caution">
    <text evidence="7">The sequence shown here is derived from an EMBL/GenBank/DDBJ whole genome shotgun (WGS) entry which is preliminary data.</text>
</comment>
<dbReference type="Pfam" id="PF01580">
    <property type="entry name" value="FtsK_SpoIIIE"/>
    <property type="match status" value="1"/>
</dbReference>
<gene>
    <name evidence="7" type="ORF">GCM10023147_21030</name>
</gene>
<dbReference type="Proteomes" id="UP001500635">
    <property type="component" value="Unassembled WGS sequence"/>
</dbReference>
<dbReference type="PANTHER" id="PTHR22683:SF41">
    <property type="entry name" value="DNA TRANSLOCASE FTSK"/>
    <property type="match status" value="1"/>
</dbReference>
<evidence type="ECO:0000256" key="2">
    <source>
        <dbReference type="ARBA" id="ARBA00022741"/>
    </source>
</evidence>
<accession>A0ABP8JJD3</accession>
<proteinExistence type="inferred from homology"/>
<keyword evidence="3 5" id="KW-0067">ATP-binding</keyword>
<feature type="binding site" evidence="5">
    <location>
        <begin position="128"/>
        <end position="135"/>
    </location>
    <ligand>
        <name>ATP</name>
        <dbReference type="ChEBI" id="CHEBI:30616"/>
    </ligand>
</feature>
<dbReference type="PANTHER" id="PTHR22683">
    <property type="entry name" value="SPORULATION PROTEIN RELATED"/>
    <property type="match status" value="1"/>
</dbReference>
<dbReference type="Gene3D" id="3.30.980.40">
    <property type="match status" value="1"/>
</dbReference>
<reference evidence="8" key="1">
    <citation type="journal article" date="2019" name="Int. J. Syst. Evol. Microbiol.">
        <title>The Global Catalogue of Microorganisms (GCM) 10K type strain sequencing project: providing services to taxonomists for standard genome sequencing and annotation.</title>
        <authorList>
            <consortium name="The Broad Institute Genomics Platform"/>
            <consortium name="The Broad Institute Genome Sequencing Center for Infectious Disease"/>
            <person name="Wu L."/>
            <person name="Ma J."/>
        </authorList>
    </citation>
    <scope>NUCLEOTIDE SEQUENCE [LARGE SCALE GENOMIC DNA]</scope>
    <source>
        <strain evidence="8">JCM 17688</strain>
    </source>
</reference>
<keyword evidence="4" id="KW-0238">DNA-binding</keyword>
<evidence type="ECO:0000313" key="7">
    <source>
        <dbReference type="EMBL" id="GAA4391787.1"/>
    </source>
</evidence>
<evidence type="ECO:0000256" key="3">
    <source>
        <dbReference type="ARBA" id="ARBA00022840"/>
    </source>
</evidence>
<dbReference type="InterPro" id="IPR050206">
    <property type="entry name" value="FtsK/SpoIIIE/SftA"/>
</dbReference>
<protein>
    <recommendedName>
        <fullName evidence="6">FtsK domain-containing protein</fullName>
    </recommendedName>
</protein>